<name>A0A9X0EBV3_9PSED</name>
<dbReference type="Pfam" id="PF00702">
    <property type="entry name" value="Hydrolase"/>
    <property type="match status" value="1"/>
</dbReference>
<reference evidence="2 3" key="1">
    <citation type="submission" date="2014-09" db="EMBL/GenBank/DDBJ databases">
        <title>Genome sequence of Pseudomonas lutea strain DSM 17257T.</title>
        <authorList>
            <person name="Kwak Y."/>
            <person name="Shin J.-H."/>
        </authorList>
    </citation>
    <scope>NUCLEOTIDE SEQUENCE [LARGE SCALE GENOMIC DNA]</scope>
    <source>
        <strain evidence="2 3">DSM 17257</strain>
    </source>
</reference>
<dbReference type="PANTHER" id="PTHR43316">
    <property type="entry name" value="HYDROLASE, HALOACID DELAHOGENASE-RELATED"/>
    <property type="match status" value="1"/>
</dbReference>
<dbReference type="RefSeq" id="WP_037013522.1">
    <property type="nucleotide sequence ID" value="NZ_JRMB01000002.1"/>
</dbReference>
<dbReference type="InterPro" id="IPR023214">
    <property type="entry name" value="HAD_sf"/>
</dbReference>
<dbReference type="EMBL" id="JRMB01000002">
    <property type="protein sequence ID" value="KGF62872.1"/>
    <property type="molecule type" value="Genomic_DNA"/>
</dbReference>
<dbReference type="Gene3D" id="3.40.50.1000">
    <property type="entry name" value="HAD superfamily/HAD-like"/>
    <property type="match status" value="1"/>
</dbReference>
<dbReference type="OrthoDB" id="9785638at2"/>
<protein>
    <submittedName>
        <fullName evidence="2">Uncharacterized protein</fullName>
    </submittedName>
</protein>
<dbReference type="InterPro" id="IPR006439">
    <property type="entry name" value="HAD-SF_hydro_IA"/>
</dbReference>
<evidence type="ECO:0000313" key="3">
    <source>
        <dbReference type="Proteomes" id="UP000029719"/>
    </source>
</evidence>
<dbReference type="InterPro" id="IPR051540">
    <property type="entry name" value="S-2-haloacid_dehalogenase"/>
</dbReference>
<sequence length="234" mass="25805">MLEINSRTKVLTFDCYGTLVQWHRAVRHAAAAILQRHLAAEAPDQSSSALAVRLRERAVELQQQSGFLDYEAVLEASLREALGENGFEADAQDLEILLATLGKIAPHPEVPEVLARLRQHYRIAVISNTSDALIGGTIAAIGTPIDFVITAQQARVYKPDHRLFEHSHAVMGVTRDETIHVAMGQFSDLKVCQELGIRSVWIDREGEPLDPAWHPDAVLKDLSGLPQLLMPTLG</sequence>
<dbReference type="GO" id="GO:0016787">
    <property type="term" value="F:hydrolase activity"/>
    <property type="evidence" value="ECO:0007669"/>
    <property type="project" value="UniProtKB-KW"/>
</dbReference>
<comment type="caution">
    <text evidence="2">The sequence shown here is derived from an EMBL/GenBank/DDBJ whole genome shotgun (WGS) entry which is preliminary data.</text>
</comment>
<accession>A0A9X0EBV3</accession>
<keyword evidence="1" id="KW-0378">Hydrolase</keyword>
<dbReference type="AlphaFoldDB" id="A0A9X0EBV3"/>
<proteinExistence type="predicted"/>
<dbReference type="NCBIfam" id="TIGR01493">
    <property type="entry name" value="HAD-SF-IA-v2"/>
    <property type="match status" value="1"/>
</dbReference>
<organism evidence="2 3">
    <name type="scientific">Pseudomonas lutea</name>
    <dbReference type="NCBI Taxonomy" id="243924"/>
    <lineage>
        <taxon>Bacteria</taxon>
        <taxon>Pseudomonadati</taxon>
        <taxon>Pseudomonadota</taxon>
        <taxon>Gammaproteobacteria</taxon>
        <taxon>Pseudomonadales</taxon>
        <taxon>Pseudomonadaceae</taxon>
        <taxon>Pseudomonas</taxon>
    </lineage>
</organism>
<dbReference type="SFLD" id="SFLDS00003">
    <property type="entry name" value="Haloacid_Dehalogenase"/>
    <property type="match status" value="1"/>
</dbReference>
<evidence type="ECO:0000256" key="1">
    <source>
        <dbReference type="ARBA" id="ARBA00022801"/>
    </source>
</evidence>
<gene>
    <name evidence="2" type="ORF">LT42_12990</name>
</gene>
<dbReference type="Proteomes" id="UP000029719">
    <property type="component" value="Unassembled WGS sequence"/>
</dbReference>
<dbReference type="SFLD" id="SFLDG01129">
    <property type="entry name" value="C1.5:_HAD__Beta-PGM__Phosphata"/>
    <property type="match status" value="1"/>
</dbReference>
<dbReference type="Gene3D" id="1.10.150.750">
    <property type="match status" value="1"/>
</dbReference>
<evidence type="ECO:0000313" key="2">
    <source>
        <dbReference type="EMBL" id="KGF62872.1"/>
    </source>
</evidence>
<dbReference type="PANTHER" id="PTHR43316:SF3">
    <property type="entry name" value="HALOACID DEHALOGENASE, TYPE II (AFU_ORTHOLOGUE AFUA_2G07750)-RELATED"/>
    <property type="match status" value="1"/>
</dbReference>
<dbReference type="InterPro" id="IPR036412">
    <property type="entry name" value="HAD-like_sf"/>
</dbReference>
<dbReference type="SUPFAM" id="SSF56784">
    <property type="entry name" value="HAD-like"/>
    <property type="match status" value="1"/>
</dbReference>
<dbReference type="PRINTS" id="PR00413">
    <property type="entry name" value="HADHALOGNASE"/>
</dbReference>